<keyword evidence="3" id="KW-1185">Reference proteome</keyword>
<comment type="caution">
    <text evidence="2">The sequence shown here is derived from an EMBL/GenBank/DDBJ whole genome shotgun (WGS) entry which is preliminary data.</text>
</comment>
<name>A0ABP0QX69_9DINO</name>
<proteinExistence type="predicted"/>
<evidence type="ECO:0000256" key="1">
    <source>
        <dbReference type="SAM" id="MobiDB-lite"/>
    </source>
</evidence>
<evidence type="ECO:0000313" key="2">
    <source>
        <dbReference type="EMBL" id="CAK9092589.1"/>
    </source>
</evidence>
<sequence length="173" mass="19521">MKVDIQTITTISCNDCKAIPVPANLIQEHGGRQWLKLRPTCQQLNQIIYGKVGKNASFSNHTGFQDFITKRNQLWARGAGEDQPQETVYEESDQSTQGTKAKKRRLDDPEGLQVPLGEATIECLMQGQRPTKSDVVMPLEESQLVPMFELLQEHQDTLKTRKPYQKKASVPKG</sequence>
<dbReference type="Proteomes" id="UP001642464">
    <property type="component" value="Unassembled WGS sequence"/>
</dbReference>
<protein>
    <submittedName>
        <fullName evidence="2">Uncharacterized protein</fullName>
    </submittedName>
</protein>
<dbReference type="EMBL" id="CAXAMM010040340">
    <property type="protein sequence ID" value="CAK9092589.1"/>
    <property type="molecule type" value="Genomic_DNA"/>
</dbReference>
<accession>A0ABP0QX69</accession>
<evidence type="ECO:0000313" key="3">
    <source>
        <dbReference type="Proteomes" id="UP001642464"/>
    </source>
</evidence>
<feature type="region of interest" description="Disordered" evidence="1">
    <location>
        <begin position="77"/>
        <end position="112"/>
    </location>
</feature>
<organism evidence="2 3">
    <name type="scientific">Durusdinium trenchii</name>
    <dbReference type="NCBI Taxonomy" id="1381693"/>
    <lineage>
        <taxon>Eukaryota</taxon>
        <taxon>Sar</taxon>
        <taxon>Alveolata</taxon>
        <taxon>Dinophyceae</taxon>
        <taxon>Suessiales</taxon>
        <taxon>Symbiodiniaceae</taxon>
        <taxon>Durusdinium</taxon>
    </lineage>
</organism>
<reference evidence="2 3" key="1">
    <citation type="submission" date="2024-02" db="EMBL/GenBank/DDBJ databases">
        <authorList>
            <person name="Chen Y."/>
            <person name="Shah S."/>
            <person name="Dougan E. K."/>
            <person name="Thang M."/>
            <person name="Chan C."/>
        </authorList>
    </citation>
    <scope>NUCLEOTIDE SEQUENCE [LARGE SCALE GENOMIC DNA]</scope>
</reference>
<gene>
    <name evidence="2" type="ORF">SCF082_LOCUS43573</name>
</gene>